<dbReference type="PANTHER" id="PTHR44586">
    <property type="entry name" value="F-BOX DOMAIN CONTAINING PROTEIN, EXPRESSED"/>
    <property type="match status" value="1"/>
</dbReference>
<keyword evidence="3" id="KW-1185">Reference proteome</keyword>
<dbReference type="Proteomes" id="UP000631114">
    <property type="component" value="Unassembled WGS sequence"/>
</dbReference>
<feature type="domain" description="KIB1-4 beta-propeller" evidence="1">
    <location>
        <begin position="70"/>
        <end position="227"/>
    </location>
</feature>
<dbReference type="PANTHER" id="PTHR44586:SF25">
    <property type="entry name" value="(WILD MALAYSIAN BANANA) HYPOTHETICAL PROTEIN"/>
    <property type="match status" value="1"/>
</dbReference>
<dbReference type="Gene3D" id="1.20.1280.50">
    <property type="match status" value="1"/>
</dbReference>
<gene>
    <name evidence="2" type="ORF">IFM89_035523</name>
</gene>
<dbReference type="Pfam" id="PF03478">
    <property type="entry name" value="Beta-prop_KIB1-4"/>
    <property type="match status" value="1"/>
</dbReference>
<dbReference type="AlphaFoldDB" id="A0A835LGR2"/>
<accession>A0A835LGR2</accession>
<dbReference type="OrthoDB" id="642536at2759"/>
<dbReference type="EMBL" id="JADFTS010000008">
    <property type="protein sequence ID" value="KAF9594953.1"/>
    <property type="molecule type" value="Genomic_DNA"/>
</dbReference>
<evidence type="ECO:0000313" key="2">
    <source>
        <dbReference type="EMBL" id="KAF9594953.1"/>
    </source>
</evidence>
<dbReference type="InterPro" id="IPR036047">
    <property type="entry name" value="F-box-like_dom_sf"/>
</dbReference>
<protein>
    <recommendedName>
        <fullName evidence="1">KIB1-4 beta-propeller domain-containing protein</fullName>
    </recommendedName>
</protein>
<dbReference type="CDD" id="cd09917">
    <property type="entry name" value="F-box_SF"/>
    <property type="match status" value="1"/>
</dbReference>
<comment type="caution">
    <text evidence="2">The sequence shown here is derived from an EMBL/GenBank/DDBJ whole genome shotgun (WGS) entry which is preliminary data.</text>
</comment>
<sequence>MCLQSWSELPEEIVRLIAEKIDLILDFIRFGAVCQSWRYVTLDKRHFSLFLKPQPWLMLTADDGENNRGFYSVSENKIHRINLPEASGCHCFGSPFVEDTYYTANLPGKNRMNYITKAIVSMAPSSSTAEEQILVLIIYGGYKRLAFARPGDTTWSIMLNNMIQFDVLHLNGQFYAVDAYGNVRLCDTNGLRPVSDVFAHPPEDVQGIYIDRFYLVELRGELHLSVRLFHVHCDGELFRDNNEIIDDSDNVSTVDVAGQDIKT</sequence>
<evidence type="ECO:0000313" key="3">
    <source>
        <dbReference type="Proteomes" id="UP000631114"/>
    </source>
</evidence>
<dbReference type="InterPro" id="IPR005174">
    <property type="entry name" value="KIB1-4_b-propeller"/>
</dbReference>
<evidence type="ECO:0000259" key="1">
    <source>
        <dbReference type="Pfam" id="PF03478"/>
    </source>
</evidence>
<reference evidence="2 3" key="1">
    <citation type="submission" date="2020-10" db="EMBL/GenBank/DDBJ databases">
        <title>The Coptis chinensis genome and diversification of protoberbering-type alkaloids.</title>
        <authorList>
            <person name="Wang B."/>
            <person name="Shu S."/>
            <person name="Song C."/>
            <person name="Liu Y."/>
        </authorList>
    </citation>
    <scope>NUCLEOTIDE SEQUENCE [LARGE SCALE GENOMIC DNA]</scope>
    <source>
        <strain evidence="2">HL-2020</strain>
        <tissue evidence="2">Leaf</tissue>
    </source>
</reference>
<name>A0A835LGR2_9MAGN</name>
<dbReference type="SUPFAM" id="SSF81383">
    <property type="entry name" value="F-box domain"/>
    <property type="match status" value="1"/>
</dbReference>
<organism evidence="2 3">
    <name type="scientific">Coptis chinensis</name>
    <dbReference type="NCBI Taxonomy" id="261450"/>
    <lineage>
        <taxon>Eukaryota</taxon>
        <taxon>Viridiplantae</taxon>
        <taxon>Streptophyta</taxon>
        <taxon>Embryophyta</taxon>
        <taxon>Tracheophyta</taxon>
        <taxon>Spermatophyta</taxon>
        <taxon>Magnoliopsida</taxon>
        <taxon>Ranunculales</taxon>
        <taxon>Ranunculaceae</taxon>
        <taxon>Coptidoideae</taxon>
        <taxon>Coptis</taxon>
    </lineage>
</organism>
<proteinExistence type="predicted"/>